<gene>
    <name evidence="2" type="ORF">LCGC14_2080220</name>
</gene>
<dbReference type="GO" id="GO:0006096">
    <property type="term" value="P:glycolytic process"/>
    <property type="evidence" value="ECO:0007669"/>
    <property type="project" value="TreeGrafter"/>
</dbReference>
<sequence length="252" mass="27524">MRYLIGNWKMNPESDEKAVELARSVEQGVAGIEKVTTIVVPPYPFLGAVHAVLDRTLLGAQDVFWEESGAYTGEVSAHELREVGVRYVIIGHSERRAMGESNVVVNKKLRAVLEEELIAVLCVGESKEIRVKGTTAAQAFVKQQLEDSMKGIKNWKSGIEDNVIIAYEPVWAIGTGEEDDPQDAATMTRFIKQLLVTNYGLRVAVLYGGSTDAANVAGYIETGIIDGVLVGGVSLKADEFIAMARNIERARE</sequence>
<reference evidence="2" key="1">
    <citation type="journal article" date="2015" name="Nature">
        <title>Complex archaea that bridge the gap between prokaryotes and eukaryotes.</title>
        <authorList>
            <person name="Spang A."/>
            <person name="Saw J.H."/>
            <person name="Jorgensen S.L."/>
            <person name="Zaremba-Niedzwiedzka K."/>
            <person name="Martijn J."/>
            <person name="Lind A.E."/>
            <person name="van Eijk R."/>
            <person name="Schleper C."/>
            <person name="Guy L."/>
            <person name="Ettema T.J."/>
        </authorList>
    </citation>
    <scope>NUCLEOTIDE SEQUENCE</scope>
</reference>
<dbReference type="GO" id="GO:0019563">
    <property type="term" value="P:glycerol catabolic process"/>
    <property type="evidence" value="ECO:0007669"/>
    <property type="project" value="TreeGrafter"/>
</dbReference>
<dbReference type="PROSITE" id="PS51440">
    <property type="entry name" value="TIM_2"/>
    <property type="match status" value="1"/>
</dbReference>
<organism evidence="2">
    <name type="scientific">marine sediment metagenome</name>
    <dbReference type="NCBI Taxonomy" id="412755"/>
    <lineage>
        <taxon>unclassified sequences</taxon>
        <taxon>metagenomes</taxon>
        <taxon>ecological metagenomes</taxon>
    </lineage>
</organism>
<dbReference type="Pfam" id="PF00121">
    <property type="entry name" value="TIM"/>
    <property type="match status" value="1"/>
</dbReference>
<dbReference type="CDD" id="cd00311">
    <property type="entry name" value="TIM"/>
    <property type="match status" value="1"/>
</dbReference>
<dbReference type="EMBL" id="LAZR01025125">
    <property type="protein sequence ID" value="KKL72905.1"/>
    <property type="molecule type" value="Genomic_DNA"/>
</dbReference>
<dbReference type="InterPro" id="IPR035990">
    <property type="entry name" value="TIM_sf"/>
</dbReference>
<dbReference type="Gene3D" id="3.20.20.70">
    <property type="entry name" value="Aldolase class I"/>
    <property type="match status" value="1"/>
</dbReference>
<dbReference type="AlphaFoldDB" id="A0A0F9GU76"/>
<dbReference type="GO" id="GO:0004807">
    <property type="term" value="F:triose-phosphate isomerase activity"/>
    <property type="evidence" value="ECO:0007669"/>
    <property type="project" value="InterPro"/>
</dbReference>
<dbReference type="PANTHER" id="PTHR21139">
    <property type="entry name" value="TRIOSEPHOSPHATE ISOMERASE"/>
    <property type="match status" value="1"/>
</dbReference>
<evidence type="ECO:0000256" key="1">
    <source>
        <dbReference type="ARBA" id="ARBA00023235"/>
    </source>
</evidence>
<feature type="non-terminal residue" evidence="2">
    <location>
        <position position="252"/>
    </location>
</feature>
<keyword evidence="1" id="KW-0413">Isomerase</keyword>
<accession>A0A0F9GU76</accession>
<dbReference type="InterPro" id="IPR020861">
    <property type="entry name" value="Triosephosphate_isomerase_AS"/>
</dbReference>
<dbReference type="SUPFAM" id="SSF51351">
    <property type="entry name" value="Triosephosphate isomerase (TIM)"/>
    <property type="match status" value="1"/>
</dbReference>
<name>A0A0F9GU76_9ZZZZ</name>
<dbReference type="InterPro" id="IPR000652">
    <property type="entry name" value="Triosephosphate_isomerase"/>
</dbReference>
<evidence type="ECO:0008006" key="3">
    <source>
        <dbReference type="Google" id="ProtNLM"/>
    </source>
</evidence>
<comment type="caution">
    <text evidence="2">The sequence shown here is derived from an EMBL/GenBank/DDBJ whole genome shotgun (WGS) entry which is preliminary data.</text>
</comment>
<evidence type="ECO:0000313" key="2">
    <source>
        <dbReference type="EMBL" id="KKL72905.1"/>
    </source>
</evidence>
<dbReference type="InterPro" id="IPR013785">
    <property type="entry name" value="Aldolase_TIM"/>
</dbReference>
<dbReference type="GO" id="GO:0005829">
    <property type="term" value="C:cytosol"/>
    <property type="evidence" value="ECO:0007669"/>
    <property type="project" value="TreeGrafter"/>
</dbReference>
<proteinExistence type="predicted"/>
<dbReference type="PANTHER" id="PTHR21139:SF42">
    <property type="entry name" value="TRIOSEPHOSPHATE ISOMERASE"/>
    <property type="match status" value="1"/>
</dbReference>
<dbReference type="GO" id="GO:0006094">
    <property type="term" value="P:gluconeogenesis"/>
    <property type="evidence" value="ECO:0007669"/>
    <property type="project" value="TreeGrafter"/>
</dbReference>
<protein>
    <recommendedName>
        <fullName evidence="3">Triosephosphate isomerase</fullName>
    </recommendedName>
</protein>
<dbReference type="PROSITE" id="PS00171">
    <property type="entry name" value="TIM_1"/>
    <property type="match status" value="1"/>
</dbReference>
<dbReference type="NCBIfam" id="TIGR00419">
    <property type="entry name" value="tim"/>
    <property type="match status" value="1"/>
</dbReference>
<dbReference type="GO" id="GO:0046166">
    <property type="term" value="P:glyceraldehyde-3-phosphate biosynthetic process"/>
    <property type="evidence" value="ECO:0007669"/>
    <property type="project" value="TreeGrafter"/>
</dbReference>